<accession>A0A9D4EUY5</accession>
<dbReference type="Proteomes" id="UP000828390">
    <property type="component" value="Unassembled WGS sequence"/>
</dbReference>
<dbReference type="AlphaFoldDB" id="A0A9D4EUY5"/>
<gene>
    <name evidence="1" type="ORF">DPMN_163958</name>
</gene>
<comment type="caution">
    <text evidence="1">The sequence shown here is derived from an EMBL/GenBank/DDBJ whole genome shotgun (WGS) entry which is preliminary data.</text>
</comment>
<protein>
    <submittedName>
        <fullName evidence="1">Uncharacterized protein</fullName>
    </submittedName>
</protein>
<dbReference type="Gene3D" id="2.60.120.40">
    <property type="match status" value="1"/>
</dbReference>
<organism evidence="1 2">
    <name type="scientific">Dreissena polymorpha</name>
    <name type="common">Zebra mussel</name>
    <name type="synonym">Mytilus polymorpha</name>
    <dbReference type="NCBI Taxonomy" id="45954"/>
    <lineage>
        <taxon>Eukaryota</taxon>
        <taxon>Metazoa</taxon>
        <taxon>Spiralia</taxon>
        <taxon>Lophotrochozoa</taxon>
        <taxon>Mollusca</taxon>
        <taxon>Bivalvia</taxon>
        <taxon>Autobranchia</taxon>
        <taxon>Heteroconchia</taxon>
        <taxon>Euheterodonta</taxon>
        <taxon>Imparidentia</taxon>
        <taxon>Neoheterodontei</taxon>
        <taxon>Myida</taxon>
        <taxon>Dreissenoidea</taxon>
        <taxon>Dreissenidae</taxon>
        <taxon>Dreissena</taxon>
    </lineage>
</organism>
<name>A0A9D4EUY5_DREPO</name>
<sequence length="65" mass="7267">MSNGFFIGKVHGGDTVYEDFSSEITITEMKQGDEVYVQHHEENVDNIQVHPTVLNSFTGVLLQIA</sequence>
<reference evidence="1" key="1">
    <citation type="journal article" date="2019" name="bioRxiv">
        <title>The Genome of the Zebra Mussel, Dreissena polymorpha: A Resource for Invasive Species Research.</title>
        <authorList>
            <person name="McCartney M.A."/>
            <person name="Auch B."/>
            <person name="Kono T."/>
            <person name="Mallez S."/>
            <person name="Zhang Y."/>
            <person name="Obille A."/>
            <person name="Becker A."/>
            <person name="Abrahante J.E."/>
            <person name="Garbe J."/>
            <person name="Badalamenti J.P."/>
            <person name="Herman A."/>
            <person name="Mangelson H."/>
            <person name="Liachko I."/>
            <person name="Sullivan S."/>
            <person name="Sone E.D."/>
            <person name="Koren S."/>
            <person name="Silverstein K.A.T."/>
            <person name="Beckman K.B."/>
            <person name="Gohl D.M."/>
        </authorList>
    </citation>
    <scope>NUCLEOTIDE SEQUENCE</scope>
    <source>
        <strain evidence="1">Duluth1</strain>
        <tissue evidence="1">Whole animal</tissue>
    </source>
</reference>
<dbReference type="EMBL" id="JAIWYP010000008">
    <property type="protein sequence ID" value="KAH3785863.1"/>
    <property type="molecule type" value="Genomic_DNA"/>
</dbReference>
<dbReference type="InterPro" id="IPR008983">
    <property type="entry name" value="Tumour_necrosis_fac-like_dom"/>
</dbReference>
<evidence type="ECO:0000313" key="1">
    <source>
        <dbReference type="EMBL" id="KAH3785863.1"/>
    </source>
</evidence>
<reference evidence="1" key="2">
    <citation type="submission" date="2020-11" db="EMBL/GenBank/DDBJ databases">
        <authorList>
            <person name="McCartney M.A."/>
            <person name="Auch B."/>
            <person name="Kono T."/>
            <person name="Mallez S."/>
            <person name="Becker A."/>
            <person name="Gohl D.M."/>
            <person name="Silverstein K.A.T."/>
            <person name="Koren S."/>
            <person name="Bechman K.B."/>
            <person name="Herman A."/>
            <person name="Abrahante J.E."/>
            <person name="Garbe J."/>
        </authorList>
    </citation>
    <scope>NUCLEOTIDE SEQUENCE</scope>
    <source>
        <strain evidence="1">Duluth1</strain>
        <tissue evidence="1">Whole animal</tissue>
    </source>
</reference>
<keyword evidence="2" id="KW-1185">Reference proteome</keyword>
<evidence type="ECO:0000313" key="2">
    <source>
        <dbReference type="Proteomes" id="UP000828390"/>
    </source>
</evidence>
<proteinExistence type="predicted"/>